<comment type="caution">
    <text evidence="1">The sequence shown here is derived from an EMBL/GenBank/DDBJ whole genome shotgun (WGS) entry which is preliminary data.</text>
</comment>
<accession>A0A5A5T555</accession>
<organism evidence="1 2">
    <name type="scientific">Dictyobacter arantiisoli</name>
    <dbReference type="NCBI Taxonomy" id="2014874"/>
    <lineage>
        <taxon>Bacteria</taxon>
        <taxon>Bacillati</taxon>
        <taxon>Chloroflexota</taxon>
        <taxon>Ktedonobacteria</taxon>
        <taxon>Ktedonobacterales</taxon>
        <taxon>Dictyobacteraceae</taxon>
        <taxon>Dictyobacter</taxon>
    </lineage>
</organism>
<keyword evidence="2" id="KW-1185">Reference proteome</keyword>
<gene>
    <name evidence="1" type="ORF">KDI_00550</name>
</gene>
<evidence type="ECO:0000313" key="1">
    <source>
        <dbReference type="EMBL" id="GCF06491.1"/>
    </source>
</evidence>
<sequence length="77" mass="8520">MSKGRCDVGPHLRFCTLHRDGAHMIQLNHMGMDFLGRWLEIAAAIVVFAPFVVADFGVEVGQCDPVDEAVFDVIAFE</sequence>
<name>A0A5A5T555_9CHLR</name>
<dbReference type="EMBL" id="BIXY01000001">
    <property type="protein sequence ID" value="GCF06491.1"/>
    <property type="molecule type" value="Genomic_DNA"/>
</dbReference>
<dbReference type="Proteomes" id="UP000322530">
    <property type="component" value="Unassembled WGS sequence"/>
</dbReference>
<dbReference type="AlphaFoldDB" id="A0A5A5T555"/>
<evidence type="ECO:0000313" key="2">
    <source>
        <dbReference type="Proteomes" id="UP000322530"/>
    </source>
</evidence>
<protein>
    <submittedName>
        <fullName evidence="1">Uncharacterized protein</fullName>
    </submittedName>
</protein>
<reference evidence="1 2" key="1">
    <citation type="submission" date="2019-01" db="EMBL/GenBank/DDBJ databases">
        <title>Draft genome sequence of Dictyobacter sp. Uno17.</title>
        <authorList>
            <person name="Wang C.M."/>
            <person name="Zheng Y."/>
            <person name="Sakai Y."/>
            <person name="Abe K."/>
            <person name="Yokota A."/>
            <person name="Yabe S."/>
        </authorList>
    </citation>
    <scope>NUCLEOTIDE SEQUENCE [LARGE SCALE GENOMIC DNA]</scope>
    <source>
        <strain evidence="1 2">Uno17</strain>
    </source>
</reference>
<proteinExistence type="predicted"/>